<evidence type="ECO:0000313" key="8">
    <source>
        <dbReference type="EMBL" id="GAA2470546.1"/>
    </source>
</evidence>
<accession>A0ABP5XZ28</accession>
<evidence type="ECO:0000256" key="4">
    <source>
        <dbReference type="ARBA" id="ARBA00023026"/>
    </source>
</evidence>
<organism evidence="8 9">
    <name type="scientific">Streptomyces thermolineatus</name>
    <dbReference type="NCBI Taxonomy" id="44033"/>
    <lineage>
        <taxon>Bacteria</taxon>
        <taxon>Bacillati</taxon>
        <taxon>Actinomycetota</taxon>
        <taxon>Actinomycetes</taxon>
        <taxon>Kitasatosporales</taxon>
        <taxon>Streptomycetaceae</taxon>
        <taxon>Streptomyces</taxon>
    </lineage>
</organism>
<dbReference type="InterPro" id="IPR003284">
    <property type="entry name" value="Sal_SpvB"/>
</dbReference>
<dbReference type="NCBIfam" id="TIGR01643">
    <property type="entry name" value="YD_repeat_2x"/>
    <property type="match status" value="1"/>
</dbReference>
<dbReference type="InterPro" id="IPR022385">
    <property type="entry name" value="Rhs_assc_core"/>
</dbReference>
<keyword evidence="4" id="KW-0843">Virulence</keyword>
<keyword evidence="9" id="KW-1185">Reference proteome</keyword>
<dbReference type="Pfam" id="PF25023">
    <property type="entry name" value="TEN_YD-shell"/>
    <property type="match status" value="1"/>
</dbReference>
<feature type="domain" description="Teneurin-like YD-shell" evidence="7">
    <location>
        <begin position="1662"/>
        <end position="1934"/>
    </location>
</feature>
<feature type="chain" id="PRO_5045745512" evidence="6">
    <location>
        <begin position="17"/>
        <end position="2187"/>
    </location>
</feature>
<dbReference type="InterPro" id="IPR056823">
    <property type="entry name" value="TEN-like_YD-shell"/>
</dbReference>
<evidence type="ECO:0000256" key="5">
    <source>
        <dbReference type="SAM" id="MobiDB-lite"/>
    </source>
</evidence>
<feature type="region of interest" description="Disordered" evidence="5">
    <location>
        <begin position="1115"/>
        <end position="1134"/>
    </location>
</feature>
<feature type="region of interest" description="Disordered" evidence="5">
    <location>
        <begin position="262"/>
        <end position="306"/>
    </location>
</feature>
<feature type="signal peptide" evidence="6">
    <location>
        <begin position="1"/>
        <end position="16"/>
    </location>
</feature>
<sequence length="2187" mass="233670">MSGALLAGLLSLVSFATPVAALSGGKDSPSISARPDGKPPAQESESTTVKVPAPVWPKATGAVVDLKKADGEKALAVTPSGKVVEGPAGSKAAGDAVVSVAPAEAAGLGPRTAGRTLTDLPGASPSPEATGAAGTAKDGKKAEGAEGTEEGTASELAEKLADPPVKVKVEVLDRKAVEPVGGVGMGLRLTGADGTQEPQPVEVSLDYGGFRHAYGGDFAERLRLVKMPACALVTPKARKCSTREFVEADNDVEAGTLTAVLEPDADPSAERASRASASTSGATVYAVTSGSSSDQGDYRASPLSQSGKWDVSTGSGAFTYSVPIELPKPPMGQAPELALTYNSQSVDGRTSASNNQSSWLGMGWDLNVGFIERRYTNCAEDGHPTFGDLCWDSPNSANEPSGAAYVINLDGVSSQLIQDGNGTGSYHVQDDPGWRVQRLTHDANDWSKDYWVISHQDGSRYYFGWGKSQRTDAATNSALKVPVVGDDAGEPCHGSFPEPCTQTWRWNLDRSVDANEVETAYFYDKESNYYRSVAATDKARKYDSGSYLKKIEYGWSSQIAGAQLPAWVDFSHANRCVERVAEDNPLDNAVPACPSIESSPESYPDVPLDLLCDGSSDDYACRGKTYYPTFFLKDMLWDIKTYVQDTNASSDDLVMQYQMKYGFPNPEGTIGKTLWLDYIQRKAYGNDPNLTLPVINFNGIDIDNQVGTGLLNYRRVNEVHDDLGSVVNVTYGHATDEGGTVSRQCDPANLPSQSSNTSECFWQKWTPEGSETEKTGWFKKFVVTKVVVDPGVAKGANSDAAPSMTTTYEYDGGAGWRFPNDPMVKDEDETWSEWRGYGRVAVTTGANENQHSTYHWLHRGLDGDRTSKTDSSATRSVKVTDPWGTEWTDHAWLAGKELALSKRDHNGDAQERVLREYWTHNTAQYTGLPDARFVREEKTTTRTKVAGSTDNDSTWRETVVVNDYDSAETPSWKYGLPLRLDEWGETGVSDNRCTTYGRAYNTDTLDGTGTQRWTVLTDEVRTYSVTCASRDTATNMNSFVVTLYDGAADEASNKPVDGNPTEVHTYTGASSHRVTRSEYDDAGRVVKSWDGKGNLTTTAYSPTTSWPVDGVKVTGPDPDGTGPGTPMTTTTWSSRHWGSPWKIVDANGNTTRIDLDAAGRTLKVWKATEEASYPDGNASMVFSYTTPTHTNGSNVPDVVNGPTRVTSKTLRSGSAYLTSYAYSDGLGRVRETQTVAPDGTGRNVVSTRYDSSGNVTGTSSAFYNSGAAGSGMVLPEVADLPSYNDVVVDWAGRTTLAKIMVNGVDQNAGRTETQYYGNMTRVIPPTGDRTDTYTDAYGRTSKVVEYNGAQTYETTYTYTRKDELKTITDSLGNVTRYGYDWAGQRISADDPDAGTGTTTYDALGKPETVTDGNGTTVTTVYDNLGRPKEIKQGDTVLVSYTYDTVAGGKGLLASSTSHQDGNAYTTAVTAYDKRGRATGRKTTVPAAEGALAGSYTTGYRYDAMDRVTEIDYPAAGGLPAETVTTGYTAQGLASTVTSPLAAYVSRTDYDNLARLTARTYGSADTTDTTASRAYTYNDTNGTGALQTVRANTSTGGLVQNDTYARDDSGVILSTTDAIAAQRECFRYDKLQRLTAAWTVGSAAECAASGALNTDFTKGPDPYQTEYAYDRIGNVRKVTDTTVTGATVRDYHYPGYSADGSTYTAGADRPHAVSKVVTKDGSGTETGTDTFTYDNAGRLQQRTSATPSSPEGITSTATWSPQQRFTGMTAAGTSAGYVYDAEGDLVVRKDSTGQKVLYLDGQELRASGSTATATRYYASDKAVVAMRVAGEGNGTLTWLMSDAQTSTQLAITVATGAVLRRRYTPFGDQRGQTGLPTGTDRGFLGKTEDPVTGLSLLGARPYDPQLGRFLAPDPIATPYKVQNLNAYSYSANNPVMFSDPSGLALEECRSGMYTCDRGVRPTGYGKNYEYVVQANGGTLAPDYVRWKNQVTYSCQHDPGCRTSSLSFNAGYKAASKKPAPPKVKVDSNWWSSAKSGFSSFAGGVKDTAAGVGDFFQENWREIAKWGVWIVGGVAIAACTAATAGVCAGAGGLIISAAIGASQGAAAHALDGGEATAGAYAKASVYGVATVVPGAAFGKVTMLAQKTAGYHSISTISSEIFRSPSRFYGAGKYGRQVYNHMGFGTRYVP</sequence>
<dbReference type="Gene3D" id="2.180.10.10">
    <property type="entry name" value="RHS repeat-associated core"/>
    <property type="match status" value="2"/>
</dbReference>
<reference evidence="9" key="1">
    <citation type="journal article" date="2019" name="Int. J. Syst. Evol. Microbiol.">
        <title>The Global Catalogue of Microorganisms (GCM) 10K type strain sequencing project: providing services to taxonomists for standard genome sequencing and annotation.</title>
        <authorList>
            <consortium name="The Broad Institute Genomics Platform"/>
            <consortium name="The Broad Institute Genome Sequencing Center for Infectious Disease"/>
            <person name="Wu L."/>
            <person name="Ma J."/>
        </authorList>
    </citation>
    <scope>NUCLEOTIDE SEQUENCE [LARGE SCALE GENOMIC DNA]</scope>
    <source>
        <strain evidence="9">JCM 6307</strain>
    </source>
</reference>
<dbReference type="NCBIfam" id="TIGR03696">
    <property type="entry name" value="Rhs_assc_core"/>
    <property type="match status" value="1"/>
</dbReference>
<feature type="compositionally biased region" description="Polar residues" evidence="5">
    <location>
        <begin position="286"/>
        <end position="295"/>
    </location>
</feature>
<dbReference type="PANTHER" id="PTHR32305">
    <property type="match status" value="1"/>
</dbReference>
<dbReference type="InterPro" id="IPR006530">
    <property type="entry name" value="YD"/>
</dbReference>
<evidence type="ECO:0000256" key="3">
    <source>
        <dbReference type="ARBA" id="ARBA00022737"/>
    </source>
</evidence>
<keyword evidence="2" id="KW-0964">Secreted</keyword>
<evidence type="ECO:0000256" key="2">
    <source>
        <dbReference type="ARBA" id="ARBA00022525"/>
    </source>
</evidence>
<dbReference type="PANTHER" id="PTHR32305:SF17">
    <property type="entry name" value="TRNA NUCLEASE WAPA"/>
    <property type="match status" value="1"/>
</dbReference>
<evidence type="ECO:0000256" key="6">
    <source>
        <dbReference type="SAM" id="SignalP"/>
    </source>
</evidence>
<evidence type="ECO:0000259" key="7">
    <source>
        <dbReference type="Pfam" id="PF25023"/>
    </source>
</evidence>
<feature type="compositionally biased region" description="Low complexity" evidence="5">
    <location>
        <begin position="1115"/>
        <end position="1131"/>
    </location>
</feature>
<evidence type="ECO:0000256" key="1">
    <source>
        <dbReference type="ARBA" id="ARBA00004613"/>
    </source>
</evidence>
<feature type="compositionally biased region" description="Low complexity" evidence="5">
    <location>
        <begin position="274"/>
        <end position="283"/>
    </location>
</feature>
<gene>
    <name evidence="8" type="ORF">GCM10010406_02650</name>
</gene>
<feature type="region of interest" description="Disordered" evidence="5">
    <location>
        <begin position="108"/>
        <end position="159"/>
    </location>
</feature>
<keyword evidence="3" id="KW-0677">Repeat</keyword>
<feature type="region of interest" description="Disordered" evidence="5">
    <location>
        <begin position="22"/>
        <end position="53"/>
    </location>
</feature>
<dbReference type="InterPro" id="IPR050708">
    <property type="entry name" value="T6SS_VgrG/RHS"/>
</dbReference>
<proteinExistence type="predicted"/>
<comment type="caution">
    <text evidence="8">The sequence shown here is derived from an EMBL/GenBank/DDBJ whole genome shotgun (WGS) entry which is preliminary data.</text>
</comment>
<protein>
    <submittedName>
        <fullName evidence="8">RHS repeat-associated core domain-containing protein</fullName>
    </submittedName>
</protein>
<keyword evidence="6" id="KW-0732">Signal</keyword>
<comment type="subcellular location">
    <subcellularLocation>
        <location evidence="1">Secreted</location>
    </subcellularLocation>
</comment>
<dbReference type="EMBL" id="BAAATA010000001">
    <property type="protein sequence ID" value="GAA2470546.1"/>
    <property type="molecule type" value="Genomic_DNA"/>
</dbReference>
<dbReference type="Proteomes" id="UP001501358">
    <property type="component" value="Unassembled WGS sequence"/>
</dbReference>
<dbReference type="RefSeq" id="WP_344381221.1">
    <property type="nucleotide sequence ID" value="NZ_BAAATA010000001.1"/>
</dbReference>
<name>A0ABP5XZ28_9ACTN</name>
<dbReference type="Pfam" id="PF03534">
    <property type="entry name" value="SpvB"/>
    <property type="match status" value="1"/>
</dbReference>
<evidence type="ECO:0000313" key="9">
    <source>
        <dbReference type="Proteomes" id="UP001501358"/>
    </source>
</evidence>